<evidence type="ECO:0000256" key="8">
    <source>
        <dbReference type="ARBA" id="ARBA00023049"/>
    </source>
</evidence>
<dbReference type="GO" id="GO:0046872">
    <property type="term" value="F:metal ion binding"/>
    <property type="evidence" value="ECO:0007669"/>
    <property type="project" value="UniProtKB-KW"/>
</dbReference>
<sequence>MASRLANTVGLTKQFVRPLATAAKQSASTRITHLPNGLTVATDENTSSGAATVGVWIDAGSRNESTNGTANFLEHVALS</sequence>
<evidence type="ECO:0000256" key="4">
    <source>
        <dbReference type="ARBA" id="ARBA00022670"/>
    </source>
</evidence>
<dbReference type="STRING" id="4846.A0A367IK03"/>
<reference evidence="11 12" key="1">
    <citation type="journal article" date="2018" name="G3 (Bethesda)">
        <title>Phylogenetic and Phylogenomic Definition of Rhizopus Species.</title>
        <authorList>
            <person name="Gryganskyi A.P."/>
            <person name="Golan J."/>
            <person name="Dolatabadi S."/>
            <person name="Mondo S."/>
            <person name="Robb S."/>
            <person name="Idnurm A."/>
            <person name="Muszewska A."/>
            <person name="Steczkiewicz K."/>
            <person name="Masonjones S."/>
            <person name="Liao H.L."/>
            <person name="Gajdeczka M.T."/>
            <person name="Anike F."/>
            <person name="Vuek A."/>
            <person name="Anishchenko I.M."/>
            <person name="Voigt K."/>
            <person name="de Hoog G.S."/>
            <person name="Smith M.E."/>
            <person name="Heitman J."/>
            <person name="Vilgalys R."/>
            <person name="Stajich J.E."/>
        </authorList>
    </citation>
    <scope>NUCLEOTIDE SEQUENCE [LARGE SCALE GENOMIC DNA]</scope>
    <source>
        <strain evidence="11 12">LSU 92-RS-03</strain>
    </source>
</reference>
<evidence type="ECO:0000256" key="9">
    <source>
        <dbReference type="ARBA" id="ARBA00031018"/>
    </source>
</evidence>
<dbReference type="EMBL" id="PJQM01007564">
    <property type="protein sequence ID" value="RCH78005.1"/>
    <property type="molecule type" value="Genomic_DNA"/>
</dbReference>
<evidence type="ECO:0000259" key="10">
    <source>
        <dbReference type="Pfam" id="PF00675"/>
    </source>
</evidence>
<dbReference type="PANTHER" id="PTHR11851:SF149">
    <property type="entry name" value="GH01077P"/>
    <property type="match status" value="1"/>
</dbReference>
<dbReference type="GO" id="GO:0006627">
    <property type="term" value="P:protein processing involved in protein targeting to mitochondrion"/>
    <property type="evidence" value="ECO:0007669"/>
    <property type="project" value="TreeGrafter"/>
</dbReference>
<proteinExistence type="inferred from homology"/>
<feature type="non-terminal residue" evidence="11">
    <location>
        <position position="79"/>
    </location>
</feature>
<dbReference type="OrthoDB" id="10251424at2759"/>
<dbReference type="AlphaFoldDB" id="A0A367IK03"/>
<keyword evidence="4" id="KW-0645">Protease</keyword>
<dbReference type="InterPro" id="IPR011249">
    <property type="entry name" value="Metalloenz_LuxS/M16"/>
</dbReference>
<dbReference type="GO" id="GO:0004222">
    <property type="term" value="F:metalloendopeptidase activity"/>
    <property type="evidence" value="ECO:0007669"/>
    <property type="project" value="UniProtKB-EC"/>
</dbReference>
<dbReference type="GO" id="GO:0005739">
    <property type="term" value="C:mitochondrion"/>
    <property type="evidence" value="ECO:0007669"/>
    <property type="project" value="TreeGrafter"/>
</dbReference>
<evidence type="ECO:0000313" key="12">
    <source>
        <dbReference type="Proteomes" id="UP000253551"/>
    </source>
</evidence>
<evidence type="ECO:0000313" key="11">
    <source>
        <dbReference type="EMBL" id="RCH78005.1"/>
    </source>
</evidence>
<accession>A0A367IK03</accession>
<comment type="similarity">
    <text evidence="2">Belongs to the peptidase M16 family.</text>
</comment>
<comment type="caution">
    <text evidence="11">The sequence shown here is derived from an EMBL/GenBank/DDBJ whole genome shotgun (WGS) entry which is preliminary data.</text>
</comment>
<gene>
    <name evidence="11" type="ORF">CU098_007201</name>
</gene>
<feature type="domain" description="Peptidase M16 N-terminal" evidence="10">
    <location>
        <begin position="40"/>
        <end position="78"/>
    </location>
</feature>
<dbReference type="InterPro" id="IPR050361">
    <property type="entry name" value="MPP/UQCRC_Complex"/>
</dbReference>
<evidence type="ECO:0000256" key="3">
    <source>
        <dbReference type="ARBA" id="ARBA00012299"/>
    </source>
</evidence>
<evidence type="ECO:0000256" key="1">
    <source>
        <dbReference type="ARBA" id="ARBA00001098"/>
    </source>
</evidence>
<evidence type="ECO:0000256" key="7">
    <source>
        <dbReference type="ARBA" id="ARBA00022833"/>
    </source>
</evidence>
<dbReference type="Pfam" id="PF00675">
    <property type="entry name" value="Peptidase_M16"/>
    <property type="match status" value="1"/>
</dbReference>
<keyword evidence="7" id="KW-0862">Zinc</keyword>
<dbReference type="EC" id="3.4.24.64" evidence="3"/>
<comment type="catalytic activity">
    <reaction evidence="1">
        <text>Release of N-terminal transit peptides from precursor proteins imported into the mitochondrion, typically with Arg in position P2.</text>
        <dbReference type="EC" id="3.4.24.64"/>
    </reaction>
</comment>
<keyword evidence="6" id="KW-0378">Hydrolase</keyword>
<name>A0A367IK03_RHIST</name>
<dbReference type="SUPFAM" id="SSF63411">
    <property type="entry name" value="LuxS/MPP-like metallohydrolase"/>
    <property type="match status" value="1"/>
</dbReference>
<keyword evidence="8" id="KW-0482">Metalloprotease</keyword>
<dbReference type="Gene3D" id="3.30.830.10">
    <property type="entry name" value="Metalloenzyme, LuxS/M16 peptidase-like"/>
    <property type="match status" value="1"/>
</dbReference>
<evidence type="ECO:0000256" key="5">
    <source>
        <dbReference type="ARBA" id="ARBA00022723"/>
    </source>
</evidence>
<dbReference type="PANTHER" id="PTHR11851">
    <property type="entry name" value="METALLOPROTEASE"/>
    <property type="match status" value="1"/>
</dbReference>
<organism evidence="11 12">
    <name type="scientific">Rhizopus stolonifer</name>
    <name type="common">Rhizopus nigricans</name>
    <dbReference type="NCBI Taxonomy" id="4846"/>
    <lineage>
        <taxon>Eukaryota</taxon>
        <taxon>Fungi</taxon>
        <taxon>Fungi incertae sedis</taxon>
        <taxon>Mucoromycota</taxon>
        <taxon>Mucoromycotina</taxon>
        <taxon>Mucoromycetes</taxon>
        <taxon>Mucorales</taxon>
        <taxon>Mucorineae</taxon>
        <taxon>Rhizopodaceae</taxon>
        <taxon>Rhizopus</taxon>
    </lineage>
</organism>
<evidence type="ECO:0000256" key="2">
    <source>
        <dbReference type="ARBA" id="ARBA00007261"/>
    </source>
</evidence>
<protein>
    <recommendedName>
        <fullName evidence="3">mitochondrial processing peptidase</fullName>
        <ecNumber evidence="3">3.4.24.64</ecNumber>
    </recommendedName>
    <alternativeName>
        <fullName evidence="9">Beta-MPP</fullName>
    </alternativeName>
</protein>
<dbReference type="InterPro" id="IPR011765">
    <property type="entry name" value="Pept_M16_N"/>
</dbReference>
<keyword evidence="12" id="KW-1185">Reference proteome</keyword>
<evidence type="ECO:0000256" key="6">
    <source>
        <dbReference type="ARBA" id="ARBA00022801"/>
    </source>
</evidence>
<dbReference type="Proteomes" id="UP000253551">
    <property type="component" value="Unassembled WGS sequence"/>
</dbReference>
<keyword evidence="5" id="KW-0479">Metal-binding</keyword>